<evidence type="ECO:0008006" key="3">
    <source>
        <dbReference type="Google" id="ProtNLM"/>
    </source>
</evidence>
<dbReference type="SUPFAM" id="SSF53067">
    <property type="entry name" value="Actin-like ATPase domain"/>
    <property type="match status" value="1"/>
</dbReference>
<protein>
    <recommendedName>
        <fullName evidence="3">Hexokinase</fullName>
    </recommendedName>
</protein>
<comment type="caution">
    <text evidence="1">The sequence shown here is derived from an EMBL/GenBank/DDBJ whole genome shotgun (WGS) entry which is preliminary data.</text>
</comment>
<reference evidence="1 2" key="1">
    <citation type="journal article" date="2020" name="Biotechnol. Biofuels">
        <title>New insights from the biogas microbiome by comprehensive genome-resolved metagenomics of nearly 1600 species originating from multiple anaerobic digesters.</title>
        <authorList>
            <person name="Campanaro S."/>
            <person name="Treu L."/>
            <person name="Rodriguez-R L.M."/>
            <person name="Kovalovszki A."/>
            <person name="Ziels R.M."/>
            <person name="Maus I."/>
            <person name="Zhu X."/>
            <person name="Kougias P.G."/>
            <person name="Basile A."/>
            <person name="Luo G."/>
            <person name="Schluter A."/>
            <person name="Konstantinidis K.T."/>
            <person name="Angelidaki I."/>
        </authorList>
    </citation>
    <scope>NUCLEOTIDE SEQUENCE [LARGE SCALE GENOMIC DNA]</scope>
    <source>
        <strain evidence="1">AS27yjCOA_65</strain>
    </source>
</reference>
<sequence>MSEIGAILNSFLSYTNFLKLVDSAGLAAANAGNKNVRPTLACDPSFIPVTSKPDQENTIILGVDVGGTHVKCGLRSINNSKILWSELADISNDSLKDNSFQGTLMQRMTKELARRLVLKLEERNIPKVNVAGIGVVWSNQLVSSIIDPLSSEGTRGVTGVVSGKGEGTAYRKCEWWNEDLEDGHDIGTMFLEAFREAGLKPKSFVIGNDTIFTCKAINGADAGMVASTGANCTIIPSGKQILCNSESGGFFEIPSEYLANLCSPGHNIVKLEDAMAGVGLPGLFLEYIRIVASKNISSLKPIGAFLEELPASKRWNYFVGQDMSALLDGNIGLFLRGKDKSFDSIEAQNELTLIASEFARVGGAFAALMAYISIFNQLTEKDEFLIALDSSQSRFVRGYFESMQRTLTHILAAKGKKARIELLKPQGEIAVPMVGVVRAVNDFLL</sequence>
<gene>
    <name evidence="1" type="ORF">GYA55_14380</name>
</gene>
<organism evidence="1 2">
    <name type="scientific">SAR324 cluster bacterium</name>
    <dbReference type="NCBI Taxonomy" id="2024889"/>
    <lineage>
        <taxon>Bacteria</taxon>
        <taxon>Deltaproteobacteria</taxon>
        <taxon>SAR324 cluster</taxon>
    </lineage>
</organism>
<dbReference type="Proteomes" id="UP000524246">
    <property type="component" value="Unassembled WGS sequence"/>
</dbReference>
<name>A0A7X9IKQ4_9DELT</name>
<evidence type="ECO:0000313" key="2">
    <source>
        <dbReference type="Proteomes" id="UP000524246"/>
    </source>
</evidence>
<accession>A0A7X9IKQ4</accession>
<proteinExistence type="predicted"/>
<dbReference type="AlphaFoldDB" id="A0A7X9IKQ4"/>
<evidence type="ECO:0000313" key="1">
    <source>
        <dbReference type="EMBL" id="NMC64348.1"/>
    </source>
</evidence>
<dbReference type="InterPro" id="IPR043129">
    <property type="entry name" value="ATPase_NBD"/>
</dbReference>
<dbReference type="EMBL" id="JAAZON010000654">
    <property type="protein sequence ID" value="NMC64348.1"/>
    <property type="molecule type" value="Genomic_DNA"/>
</dbReference>